<evidence type="ECO:0000259" key="3">
    <source>
        <dbReference type="Pfam" id="PF08541"/>
    </source>
</evidence>
<dbReference type="PANTHER" id="PTHR34069">
    <property type="entry name" value="3-OXOACYL-[ACYL-CARRIER-PROTEIN] SYNTHASE 3"/>
    <property type="match status" value="1"/>
</dbReference>
<dbReference type="SUPFAM" id="SSF53901">
    <property type="entry name" value="Thiolase-like"/>
    <property type="match status" value="1"/>
</dbReference>
<dbReference type="Proteomes" id="UP001374803">
    <property type="component" value="Chromosome"/>
</dbReference>
<organism evidence="5 6">
    <name type="scientific">Pendulispora rubella</name>
    <dbReference type="NCBI Taxonomy" id="2741070"/>
    <lineage>
        <taxon>Bacteria</taxon>
        <taxon>Pseudomonadati</taxon>
        <taxon>Myxococcota</taxon>
        <taxon>Myxococcia</taxon>
        <taxon>Myxococcales</taxon>
        <taxon>Sorangiineae</taxon>
        <taxon>Pendulisporaceae</taxon>
        <taxon>Pendulispora</taxon>
    </lineage>
</organism>
<dbReference type="EMBL" id="CP089983">
    <property type="protein sequence ID" value="WXB01985.1"/>
    <property type="molecule type" value="Genomic_DNA"/>
</dbReference>
<evidence type="ECO:0000313" key="5">
    <source>
        <dbReference type="EMBL" id="WXB01985.1"/>
    </source>
</evidence>
<dbReference type="Pfam" id="PF08541">
    <property type="entry name" value="ACP_syn_III_C"/>
    <property type="match status" value="1"/>
</dbReference>
<evidence type="ECO:0000256" key="1">
    <source>
        <dbReference type="ARBA" id="ARBA00022679"/>
    </source>
</evidence>
<sequence>MNVDRLRGPLPTRLKGPAVALTGIGHYFPGEPVSNEFFERLEGSQVTDAWIRKNTGVETRHWPDPTRERHVEMGAKAARLALEDAGLGVDDVELIIGTTSTSRPRSNPSSLKNGYMDIAPPLQRELGAHRAFVFDCQGIACAGFLYASMLAQAVLGSMNLRTALVVCAENPKPILNFDYKYSVLFGGGAAAGVWQTTEGTSGLLDVHLNSDGRYFDAFDIDENDKMIMHGKQIGQIGPRKLIEASRTLLARNDLVPTDIDWFIPHQANINLIREVVDAIELPWDRVLLNLHKRGNTSSVGAPSCLSEHVREGIVKPGDRILTVSIGRGFSWGAMLFQYAGGPSNGR</sequence>
<keyword evidence="6" id="KW-1185">Reference proteome</keyword>
<gene>
    <name evidence="5" type="ORF">LVJ94_34345</name>
</gene>
<dbReference type="Pfam" id="PF08545">
    <property type="entry name" value="ACP_syn_III"/>
    <property type="match status" value="1"/>
</dbReference>
<evidence type="ECO:0000259" key="4">
    <source>
        <dbReference type="Pfam" id="PF08545"/>
    </source>
</evidence>
<feature type="domain" description="Beta-ketoacyl-[acyl-carrier-protein] synthase III C-terminal" evidence="3">
    <location>
        <begin position="249"/>
        <end position="338"/>
    </location>
</feature>
<name>A0ABZ2KTV6_9BACT</name>
<evidence type="ECO:0000256" key="2">
    <source>
        <dbReference type="ARBA" id="ARBA00023315"/>
    </source>
</evidence>
<dbReference type="InterPro" id="IPR013747">
    <property type="entry name" value="ACP_syn_III_C"/>
</dbReference>
<dbReference type="PANTHER" id="PTHR34069:SF3">
    <property type="entry name" value="ACYL-COA:ACYL-COA ALKYLTRANSFERASE"/>
    <property type="match status" value="1"/>
</dbReference>
<dbReference type="InterPro" id="IPR016039">
    <property type="entry name" value="Thiolase-like"/>
</dbReference>
<reference evidence="5" key="1">
    <citation type="submission" date="2021-12" db="EMBL/GenBank/DDBJ databases">
        <title>Discovery of the Pendulisporaceae a myxobacterial family with distinct sporulation behavior and unique specialized metabolism.</title>
        <authorList>
            <person name="Garcia R."/>
            <person name="Popoff A."/>
            <person name="Bader C.D."/>
            <person name="Loehr J."/>
            <person name="Walesch S."/>
            <person name="Walt C."/>
            <person name="Boldt J."/>
            <person name="Bunk B."/>
            <person name="Haeckl F.J.F.P.J."/>
            <person name="Gunesch A.P."/>
            <person name="Birkelbach J."/>
            <person name="Nuebel U."/>
            <person name="Pietschmann T."/>
            <person name="Bach T."/>
            <person name="Mueller R."/>
        </authorList>
    </citation>
    <scope>NUCLEOTIDE SEQUENCE</scope>
    <source>
        <strain evidence="5">MSr11367</strain>
    </source>
</reference>
<dbReference type="InterPro" id="IPR013751">
    <property type="entry name" value="ACP_syn_III_N"/>
</dbReference>
<evidence type="ECO:0000313" key="6">
    <source>
        <dbReference type="Proteomes" id="UP001374803"/>
    </source>
</evidence>
<accession>A0ABZ2KTV6</accession>
<keyword evidence="1" id="KW-0808">Transferase</keyword>
<protein>
    <submittedName>
        <fullName evidence="5">Ketoacyl-ACP synthase III</fullName>
    </submittedName>
</protein>
<keyword evidence="2" id="KW-0012">Acyltransferase</keyword>
<feature type="domain" description="Beta-ketoacyl-[acyl-carrier-protein] synthase III N-terminal" evidence="4">
    <location>
        <begin position="134"/>
        <end position="212"/>
    </location>
</feature>
<proteinExistence type="predicted"/>
<dbReference type="CDD" id="cd00830">
    <property type="entry name" value="KAS_III"/>
    <property type="match status" value="1"/>
</dbReference>
<dbReference type="Gene3D" id="3.40.47.10">
    <property type="match status" value="1"/>
</dbReference>
<dbReference type="RefSeq" id="WP_394831606.1">
    <property type="nucleotide sequence ID" value="NZ_CP089929.1"/>
</dbReference>